<keyword evidence="14" id="KW-1185">Reference proteome</keyword>
<proteinExistence type="inferred from homology"/>
<evidence type="ECO:0000256" key="2">
    <source>
        <dbReference type="ARBA" id="ARBA00004418"/>
    </source>
</evidence>
<comment type="similarity">
    <text evidence="3">In the N-terminal section; belongs to the FlgJ family.</text>
</comment>
<name>A0ABV7RGW7_9NEIS</name>
<comment type="similarity">
    <text evidence="4">In the C-terminal section; belongs to the glycosyl hydrolase 73 family.</text>
</comment>
<gene>
    <name evidence="13" type="primary">flgJ</name>
    <name evidence="13" type="ORF">ACFOLG_15375</name>
</gene>
<evidence type="ECO:0000259" key="12">
    <source>
        <dbReference type="SMART" id="SM00047"/>
    </source>
</evidence>
<comment type="subcellular location">
    <subcellularLocation>
        <location evidence="2">Periplasm</location>
    </subcellularLocation>
</comment>
<dbReference type="PANTHER" id="PTHR33308:SF9">
    <property type="entry name" value="PEPTIDOGLYCAN HYDROLASE FLGJ"/>
    <property type="match status" value="1"/>
</dbReference>
<dbReference type="EMBL" id="JBHRXN010000036">
    <property type="protein sequence ID" value="MFC3533559.1"/>
    <property type="molecule type" value="Genomic_DNA"/>
</dbReference>
<protein>
    <recommendedName>
        <fullName evidence="5">Peptidoglycan hydrolase FlgJ</fullName>
    </recommendedName>
    <alternativeName>
        <fullName evidence="10">Muramidase FlgJ</fullName>
    </alternativeName>
</protein>
<dbReference type="SMART" id="SM00047">
    <property type="entry name" value="LYZ2"/>
    <property type="match status" value="1"/>
</dbReference>
<dbReference type="NCBIfam" id="TIGR02541">
    <property type="entry name" value="flagell_FlgJ"/>
    <property type="match status" value="1"/>
</dbReference>
<keyword evidence="9" id="KW-0961">Cell wall biogenesis/degradation</keyword>
<organism evidence="13 14">
    <name type="scientific">Vogesella facilis</name>
    <dbReference type="NCBI Taxonomy" id="1655232"/>
    <lineage>
        <taxon>Bacteria</taxon>
        <taxon>Pseudomonadati</taxon>
        <taxon>Pseudomonadota</taxon>
        <taxon>Betaproteobacteria</taxon>
        <taxon>Neisseriales</taxon>
        <taxon>Chromobacteriaceae</taxon>
        <taxon>Vogesella</taxon>
    </lineage>
</organism>
<evidence type="ECO:0000256" key="7">
    <source>
        <dbReference type="ARBA" id="ARBA00022801"/>
    </source>
</evidence>
<keyword evidence="6" id="KW-0574">Periplasm</keyword>
<keyword evidence="8" id="KW-0326">Glycosidase</keyword>
<evidence type="ECO:0000313" key="14">
    <source>
        <dbReference type="Proteomes" id="UP001595741"/>
    </source>
</evidence>
<reference evidence="14" key="1">
    <citation type="journal article" date="2019" name="Int. J. Syst. Evol. Microbiol.">
        <title>The Global Catalogue of Microorganisms (GCM) 10K type strain sequencing project: providing services to taxonomists for standard genome sequencing and annotation.</title>
        <authorList>
            <consortium name="The Broad Institute Genomics Platform"/>
            <consortium name="The Broad Institute Genome Sequencing Center for Infectious Disease"/>
            <person name="Wu L."/>
            <person name="Ma J."/>
        </authorList>
    </citation>
    <scope>NUCLEOTIDE SEQUENCE [LARGE SCALE GENOMIC DNA]</scope>
    <source>
        <strain evidence="14">KCTC 42742</strain>
    </source>
</reference>
<evidence type="ECO:0000256" key="5">
    <source>
        <dbReference type="ARBA" id="ARBA00013433"/>
    </source>
</evidence>
<dbReference type="InterPro" id="IPR019301">
    <property type="entry name" value="Flagellar_prot_FlgJ_N"/>
</dbReference>
<evidence type="ECO:0000256" key="3">
    <source>
        <dbReference type="ARBA" id="ARBA00006880"/>
    </source>
</evidence>
<evidence type="ECO:0000256" key="10">
    <source>
        <dbReference type="ARBA" id="ARBA00030835"/>
    </source>
</evidence>
<evidence type="ECO:0000256" key="9">
    <source>
        <dbReference type="ARBA" id="ARBA00023316"/>
    </source>
</evidence>
<dbReference type="Gene3D" id="2.10.70.40">
    <property type="entry name" value="peptidoglycan hydrolase"/>
    <property type="match status" value="1"/>
</dbReference>
<dbReference type="GO" id="GO:0016787">
    <property type="term" value="F:hydrolase activity"/>
    <property type="evidence" value="ECO:0007669"/>
    <property type="project" value="UniProtKB-KW"/>
</dbReference>
<dbReference type="PRINTS" id="PR01002">
    <property type="entry name" value="FLGFLGJ"/>
</dbReference>
<keyword evidence="7 13" id="KW-0378">Hydrolase</keyword>
<dbReference type="InterPro" id="IPR013377">
    <property type="entry name" value="FlgJ"/>
</dbReference>
<dbReference type="PANTHER" id="PTHR33308">
    <property type="entry name" value="PEPTIDOGLYCAN HYDROLASE FLGJ"/>
    <property type="match status" value="1"/>
</dbReference>
<dbReference type="RefSeq" id="WP_386093392.1">
    <property type="nucleotide sequence ID" value="NZ_JBHRXN010000036.1"/>
</dbReference>
<accession>A0ABV7RGW7</accession>
<dbReference type="Pfam" id="PF10135">
    <property type="entry name" value="Rod-binding"/>
    <property type="match status" value="1"/>
</dbReference>
<evidence type="ECO:0000256" key="4">
    <source>
        <dbReference type="ARBA" id="ARBA00007974"/>
    </source>
</evidence>
<evidence type="ECO:0000313" key="13">
    <source>
        <dbReference type="EMBL" id="MFC3533559.1"/>
    </source>
</evidence>
<sequence>MSLPTLPNRLVMDPASTQGMAELTRKDPKAAMRAVAGQFEGLLLSQLMSAMRENSLGGDEDSGEMDTFRGMYDQQLVQGMIQSGGMGLADVLTQQLMRAANLADTQQELPPLAGSLPPAVSPAQLRQAYGGSVDPLASAGPAASSEPLPGDKDGFVAAMLPHARRAAERLGVAPELLVAHAALESGWGRRMLRQADGQNSFNLFGIKATGNWQGGSVAALTTEYESGKAKKQVESFRAYQSYAQSFDDYAQLIESSPRYRQALNQGNDFGAYAQALQRGGYATDPAYAAKLQAVAKSVVAL</sequence>
<keyword evidence="13" id="KW-0966">Cell projection</keyword>
<feature type="domain" description="Mannosyl-glycoprotein endo-beta-N-acetylglucosamidase-like" evidence="12">
    <location>
        <begin position="145"/>
        <end position="299"/>
    </location>
</feature>
<evidence type="ECO:0000256" key="6">
    <source>
        <dbReference type="ARBA" id="ARBA00022764"/>
    </source>
</evidence>
<dbReference type="Proteomes" id="UP001595741">
    <property type="component" value="Unassembled WGS sequence"/>
</dbReference>
<dbReference type="InterPro" id="IPR051056">
    <property type="entry name" value="Glycosyl_Hydrolase_73"/>
</dbReference>
<evidence type="ECO:0000256" key="1">
    <source>
        <dbReference type="ARBA" id="ARBA00002954"/>
    </source>
</evidence>
<evidence type="ECO:0000256" key="8">
    <source>
        <dbReference type="ARBA" id="ARBA00023295"/>
    </source>
</evidence>
<comment type="function">
    <text evidence="1">Flagellum-specific muramidase which hydrolyzes the peptidoglycan layer to assemble the rod structure in the periplasmic space.</text>
</comment>
<evidence type="ECO:0000256" key="11">
    <source>
        <dbReference type="SAM" id="MobiDB-lite"/>
    </source>
</evidence>
<dbReference type="Pfam" id="PF01832">
    <property type="entry name" value="Glucosaminidase"/>
    <property type="match status" value="1"/>
</dbReference>
<feature type="region of interest" description="Disordered" evidence="11">
    <location>
        <begin position="131"/>
        <end position="150"/>
    </location>
</feature>
<keyword evidence="13" id="KW-0282">Flagellum</keyword>
<dbReference type="Gene3D" id="1.10.530.10">
    <property type="match status" value="1"/>
</dbReference>
<dbReference type="InterPro" id="IPR002901">
    <property type="entry name" value="MGlyc_endo_b_GlcNAc-like_dom"/>
</dbReference>
<keyword evidence="13" id="KW-0969">Cilium</keyword>
<comment type="caution">
    <text evidence="13">The sequence shown here is derived from an EMBL/GenBank/DDBJ whole genome shotgun (WGS) entry which is preliminary data.</text>
</comment>